<organism evidence="1 2">
    <name type="scientific">Lojkania enalia</name>
    <dbReference type="NCBI Taxonomy" id="147567"/>
    <lineage>
        <taxon>Eukaryota</taxon>
        <taxon>Fungi</taxon>
        <taxon>Dikarya</taxon>
        <taxon>Ascomycota</taxon>
        <taxon>Pezizomycotina</taxon>
        <taxon>Dothideomycetes</taxon>
        <taxon>Pleosporomycetidae</taxon>
        <taxon>Pleosporales</taxon>
        <taxon>Pleosporales incertae sedis</taxon>
        <taxon>Lojkania</taxon>
    </lineage>
</organism>
<reference evidence="2" key="1">
    <citation type="journal article" date="2020" name="Stud. Mycol.">
        <title>101 Dothideomycetes genomes: A test case for predicting lifestyles and emergence of pathogens.</title>
        <authorList>
            <person name="Haridas S."/>
            <person name="Albert R."/>
            <person name="Binder M."/>
            <person name="Bloem J."/>
            <person name="LaButti K."/>
            <person name="Salamov A."/>
            <person name="Andreopoulos B."/>
            <person name="Baker S."/>
            <person name="Barry K."/>
            <person name="Bills G."/>
            <person name="Bluhm B."/>
            <person name="Cannon C."/>
            <person name="Castanera R."/>
            <person name="Culley D."/>
            <person name="Daum C."/>
            <person name="Ezra D."/>
            <person name="Gonzalez J."/>
            <person name="Henrissat B."/>
            <person name="Kuo A."/>
            <person name="Liang C."/>
            <person name="Lipzen A."/>
            <person name="Lutzoni F."/>
            <person name="Magnuson J."/>
            <person name="Mondo S."/>
            <person name="Nolan M."/>
            <person name="Ohm R."/>
            <person name="Pangilinan J."/>
            <person name="Park H.-J."/>
            <person name="Ramirez L."/>
            <person name="Alfaro M."/>
            <person name="Sun H."/>
            <person name="Tritt A."/>
            <person name="Yoshinaga Y."/>
            <person name="Zwiers L.-H."/>
            <person name="Turgeon B."/>
            <person name="Goodwin S."/>
            <person name="Spatafora J."/>
            <person name="Crous P."/>
            <person name="Grigoriev I."/>
        </authorList>
    </citation>
    <scope>NUCLEOTIDE SEQUENCE [LARGE SCALE GENOMIC DNA]</scope>
    <source>
        <strain evidence="2">CBS 304.66</strain>
    </source>
</reference>
<protein>
    <submittedName>
        <fullName evidence="1">Uncharacterized protein</fullName>
    </submittedName>
</protein>
<accession>A0A9P4K936</accession>
<dbReference type="AlphaFoldDB" id="A0A9P4K936"/>
<gene>
    <name evidence="1" type="ORF">CC78DRAFT_581627</name>
</gene>
<evidence type="ECO:0000313" key="1">
    <source>
        <dbReference type="EMBL" id="KAF2263343.1"/>
    </source>
</evidence>
<name>A0A9P4K936_9PLEO</name>
<dbReference type="EMBL" id="ML986627">
    <property type="protein sequence ID" value="KAF2263343.1"/>
    <property type="molecule type" value="Genomic_DNA"/>
</dbReference>
<keyword evidence="2" id="KW-1185">Reference proteome</keyword>
<dbReference type="Proteomes" id="UP000800093">
    <property type="component" value="Unassembled WGS sequence"/>
</dbReference>
<proteinExistence type="predicted"/>
<evidence type="ECO:0000313" key="2">
    <source>
        <dbReference type="Proteomes" id="UP000800093"/>
    </source>
</evidence>
<comment type="caution">
    <text evidence="1">The sequence shown here is derived from an EMBL/GenBank/DDBJ whole genome shotgun (WGS) entry which is preliminary data.</text>
</comment>
<sequence length="184" mass="20594">MNVPYGSYQDLPPGTSVTLGASAKTKNLTNYPWAKSKKTMTDLCECYSIYDIYFANKEDVWSYEGFIHTAEKENTQMEHSAARDTLDTQPERAMQYAMVFVDPTLGPDPVILHIVILNGLLGTTKHLSQPFHDVDSSNTLREKGTYLNVLGFSEACDTSVSCNIKKDTPGAEVIRFPVDMKERL</sequence>